<gene>
    <name evidence="1" type="ORF">IAC04_02695</name>
</gene>
<accession>A0A9D2GQ77</accession>
<evidence type="ECO:0000313" key="1">
    <source>
        <dbReference type="EMBL" id="HIZ85380.1"/>
    </source>
</evidence>
<comment type="caution">
    <text evidence="1">The sequence shown here is derived from an EMBL/GenBank/DDBJ whole genome shotgun (WGS) entry which is preliminary data.</text>
</comment>
<organism evidence="1 2">
    <name type="scientific">Candidatus Coprenecus stercoravium</name>
    <dbReference type="NCBI Taxonomy" id="2840735"/>
    <lineage>
        <taxon>Bacteria</taxon>
        <taxon>Pseudomonadati</taxon>
        <taxon>Bacteroidota</taxon>
        <taxon>Bacteroidia</taxon>
        <taxon>Bacteroidales</taxon>
        <taxon>Rikenellaceae</taxon>
        <taxon>Rikenellaceae incertae sedis</taxon>
        <taxon>Candidatus Coprenecus</taxon>
    </lineage>
</organism>
<dbReference type="Proteomes" id="UP000824115">
    <property type="component" value="Unassembled WGS sequence"/>
</dbReference>
<dbReference type="InterPro" id="IPR046697">
    <property type="entry name" value="DUF6567"/>
</dbReference>
<dbReference type="AlphaFoldDB" id="A0A9D2GQ77"/>
<proteinExistence type="predicted"/>
<sequence length="90" mass="9974">MTEVRLDSDNFKVVKQIKGEATATYVFGIGGLSKKALTESAISDMMEKAELTGSQAIVNTTYYVKTINICLPIYFKRTAYATAYVVEFTN</sequence>
<dbReference type="Pfam" id="PF20205">
    <property type="entry name" value="DUF6567"/>
    <property type="match status" value="1"/>
</dbReference>
<dbReference type="EMBL" id="DXAW01000053">
    <property type="protein sequence ID" value="HIZ85380.1"/>
    <property type="molecule type" value="Genomic_DNA"/>
</dbReference>
<name>A0A9D2GQ77_9BACT</name>
<protein>
    <submittedName>
        <fullName evidence="1">Uncharacterized protein</fullName>
    </submittedName>
</protein>
<reference evidence="1" key="2">
    <citation type="submission" date="2021-04" db="EMBL/GenBank/DDBJ databases">
        <authorList>
            <person name="Gilroy R."/>
        </authorList>
    </citation>
    <scope>NUCLEOTIDE SEQUENCE</scope>
    <source>
        <strain evidence="1">Gambia16-554</strain>
    </source>
</reference>
<evidence type="ECO:0000313" key="2">
    <source>
        <dbReference type="Proteomes" id="UP000824115"/>
    </source>
</evidence>
<reference evidence="1" key="1">
    <citation type="journal article" date="2021" name="PeerJ">
        <title>Extensive microbial diversity within the chicken gut microbiome revealed by metagenomics and culture.</title>
        <authorList>
            <person name="Gilroy R."/>
            <person name="Ravi A."/>
            <person name="Getino M."/>
            <person name="Pursley I."/>
            <person name="Horton D.L."/>
            <person name="Alikhan N.F."/>
            <person name="Baker D."/>
            <person name="Gharbi K."/>
            <person name="Hall N."/>
            <person name="Watson M."/>
            <person name="Adriaenssens E.M."/>
            <person name="Foster-Nyarko E."/>
            <person name="Jarju S."/>
            <person name="Secka A."/>
            <person name="Antonio M."/>
            <person name="Oren A."/>
            <person name="Chaudhuri R.R."/>
            <person name="La Ragione R."/>
            <person name="Hildebrand F."/>
            <person name="Pallen M.J."/>
        </authorList>
    </citation>
    <scope>NUCLEOTIDE SEQUENCE</scope>
    <source>
        <strain evidence="1">Gambia16-554</strain>
    </source>
</reference>